<gene>
    <name evidence="3" type="ORF">AVDCRST_MAG12-1454</name>
</gene>
<evidence type="ECO:0000259" key="1">
    <source>
        <dbReference type="Pfam" id="PF01609"/>
    </source>
</evidence>
<dbReference type="PANTHER" id="PTHR30007">
    <property type="entry name" value="PHP DOMAIN PROTEIN"/>
    <property type="match status" value="1"/>
</dbReference>
<proteinExistence type="predicted"/>
<dbReference type="Pfam" id="PF13340">
    <property type="entry name" value="DUF4096"/>
    <property type="match status" value="1"/>
</dbReference>
<dbReference type="AlphaFoldDB" id="A0A6J4S0D3"/>
<feature type="domain" description="Insertion element IS402-like" evidence="2">
    <location>
        <begin position="10"/>
        <end position="82"/>
    </location>
</feature>
<sequence>MDSRRYPTDLSDEEWRLLKPHLPPPNRRGRPRLHSPREVCNAVFYVLKTGCQWRMLPSDFPPWKTVFHYFRRWRIDGVWERMNRVLRRRLRAKLGRDPEPSAGIVDAQSVKTSGVGGEQRGFDGGKKVRGRKRHILVDTEGLVVEVRVHSAHVPDQDGIRRLLDPLRDRLPRLSYLWADAGYRGRGKEWAEEALGVEVEIVNRSPKPPPEKVLRIWAREWFREGRQMDLSKLPKRPAFENLPRRWVAERTFAWISHNRRMAKDHERLCSTGEAFIHAAMARLMARRLART</sequence>
<evidence type="ECO:0000313" key="3">
    <source>
        <dbReference type="EMBL" id="CAA9480194.1"/>
    </source>
</evidence>
<dbReference type="NCBIfam" id="NF033580">
    <property type="entry name" value="transpos_IS5_3"/>
    <property type="match status" value="1"/>
</dbReference>
<organism evidence="3">
    <name type="scientific">uncultured Rubrobacteraceae bacterium</name>
    <dbReference type="NCBI Taxonomy" id="349277"/>
    <lineage>
        <taxon>Bacteria</taxon>
        <taxon>Bacillati</taxon>
        <taxon>Actinomycetota</taxon>
        <taxon>Rubrobacteria</taxon>
        <taxon>Rubrobacterales</taxon>
        <taxon>Rubrobacteraceae</taxon>
        <taxon>environmental samples</taxon>
    </lineage>
</organism>
<feature type="domain" description="Transposase IS4-like" evidence="1">
    <location>
        <begin position="99"/>
        <end position="281"/>
    </location>
</feature>
<dbReference type="PANTHER" id="PTHR30007:SF0">
    <property type="entry name" value="TRANSPOSASE"/>
    <property type="match status" value="1"/>
</dbReference>
<protein>
    <submittedName>
        <fullName evidence="3">Mobile element protein</fullName>
    </submittedName>
</protein>
<reference evidence="3" key="1">
    <citation type="submission" date="2020-02" db="EMBL/GenBank/DDBJ databases">
        <authorList>
            <person name="Meier V. D."/>
        </authorList>
    </citation>
    <scope>NUCLEOTIDE SEQUENCE</scope>
    <source>
        <strain evidence="3">AVDCRST_MAG12</strain>
    </source>
</reference>
<dbReference type="InterPro" id="IPR002559">
    <property type="entry name" value="Transposase_11"/>
</dbReference>
<dbReference type="GO" id="GO:0003677">
    <property type="term" value="F:DNA binding"/>
    <property type="evidence" value="ECO:0007669"/>
    <property type="project" value="InterPro"/>
</dbReference>
<dbReference type="Pfam" id="PF01609">
    <property type="entry name" value="DDE_Tnp_1"/>
    <property type="match status" value="1"/>
</dbReference>
<dbReference type="GO" id="GO:0006313">
    <property type="term" value="P:DNA transposition"/>
    <property type="evidence" value="ECO:0007669"/>
    <property type="project" value="InterPro"/>
</dbReference>
<name>A0A6J4S0D3_9ACTN</name>
<dbReference type="GO" id="GO:0004803">
    <property type="term" value="F:transposase activity"/>
    <property type="evidence" value="ECO:0007669"/>
    <property type="project" value="InterPro"/>
</dbReference>
<dbReference type="InterPro" id="IPR025161">
    <property type="entry name" value="IS402-like_dom"/>
</dbReference>
<dbReference type="EMBL" id="CADCVK010000226">
    <property type="protein sequence ID" value="CAA9480194.1"/>
    <property type="molecule type" value="Genomic_DNA"/>
</dbReference>
<accession>A0A6J4S0D3</accession>
<evidence type="ECO:0000259" key="2">
    <source>
        <dbReference type="Pfam" id="PF13340"/>
    </source>
</evidence>